<dbReference type="NCBIfam" id="NF008999">
    <property type="entry name" value="PRK12343.1"/>
    <property type="match status" value="1"/>
</dbReference>
<keyword evidence="2 3" id="KW-0501">Molybdenum cofactor biosynthesis</keyword>
<feature type="active site" evidence="3">
    <location>
        <position position="112"/>
    </location>
</feature>
<dbReference type="CDD" id="cd01419">
    <property type="entry name" value="MoaC_A"/>
    <property type="match status" value="1"/>
</dbReference>
<dbReference type="GO" id="GO:0006777">
    <property type="term" value="P:Mo-molybdopterin cofactor biosynthetic process"/>
    <property type="evidence" value="ECO:0007669"/>
    <property type="project" value="UniProtKB-UniRule"/>
</dbReference>
<evidence type="ECO:0000256" key="1">
    <source>
        <dbReference type="ARBA" id="ARBA00005046"/>
    </source>
</evidence>
<feature type="domain" description="Molybdopterin cofactor biosynthesis C (MoaC)" evidence="4">
    <location>
        <begin position="1"/>
        <end position="141"/>
    </location>
</feature>
<dbReference type="InterPro" id="IPR023047">
    <property type="entry name" value="Mo_CF_biosynth-C_arc"/>
</dbReference>
<dbReference type="PANTHER" id="PTHR22960">
    <property type="entry name" value="MOLYBDOPTERIN COFACTOR SYNTHESIS PROTEIN A"/>
    <property type="match status" value="1"/>
</dbReference>
<comment type="similarity">
    <text evidence="3">Belongs to the MoaC family.</text>
</comment>
<protein>
    <recommendedName>
        <fullName evidence="3">Probable cyclic pyranopterin monophosphate synthase</fullName>
        <ecNumber evidence="3">4.6.1.17</ecNumber>
    </recommendedName>
    <alternativeName>
        <fullName evidence="3">Molybdenum cofactor biosynthesis protein C</fullName>
    </alternativeName>
</protein>
<evidence type="ECO:0000313" key="6">
    <source>
        <dbReference type="Proteomes" id="UP000037210"/>
    </source>
</evidence>
<keyword evidence="3" id="KW-0456">Lyase</keyword>
<dbReference type="InterPro" id="IPR023045">
    <property type="entry name" value="MoaC"/>
</dbReference>
<dbReference type="Proteomes" id="UP000037210">
    <property type="component" value="Unassembled WGS sequence"/>
</dbReference>
<dbReference type="InterPro" id="IPR036522">
    <property type="entry name" value="MoaC_sf"/>
</dbReference>
<dbReference type="PATRIC" id="fig|1685127.3.peg.593"/>
<accession>A0A0M0BR66</accession>
<dbReference type="Gene3D" id="3.30.70.640">
    <property type="entry name" value="Molybdopterin cofactor biosynthesis C (MoaC) domain"/>
    <property type="match status" value="1"/>
</dbReference>
<organism evidence="5 6">
    <name type="scientific">miscellaneous Crenarchaeota group-15 archaeon DG-45</name>
    <dbReference type="NCBI Taxonomy" id="1685127"/>
    <lineage>
        <taxon>Archaea</taxon>
        <taxon>Candidatus Bathyarchaeota</taxon>
        <taxon>MCG-15</taxon>
    </lineage>
</organism>
<comment type="pathway">
    <text evidence="1 3">Cofactor biosynthesis; molybdopterin biosynthesis.</text>
</comment>
<reference evidence="5 6" key="1">
    <citation type="submission" date="2015-06" db="EMBL/GenBank/DDBJ databases">
        <title>New insights into the roles of widespread benthic archaea in carbon and nitrogen cycling.</title>
        <authorList>
            <person name="Lazar C.S."/>
            <person name="Baker B.J."/>
            <person name="Seitz K.W."/>
            <person name="Hyde A.S."/>
            <person name="Dick G.J."/>
            <person name="Hinrichs K.-U."/>
            <person name="Teske A.P."/>
        </authorList>
    </citation>
    <scope>NUCLEOTIDE SEQUENCE [LARGE SCALE GENOMIC DNA]</scope>
    <source>
        <strain evidence="5">DG-45</strain>
    </source>
</reference>
<proteinExistence type="inferred from homology"/>
<feature type="binding site" evidence="3">
    <location>
        <begin position="97"/>
        <end position="98"/>
    </location>
    <ligand>
        <name>substrate</name>
    </ligand>
</feature>
<dbReference type="GO" id="GO:0061798">
    <property type="term" value="F:GTP 3',8'-cyclase activity"/>
    <property type="evidence" value="ECO:0007669"/>
    <property type="project" value="TreeGrafter"/>
</dbReference>
<dbReference type="InterPro" id="IPR050105">
    <property type="entry name" value="MoCo_biosynth_MoaA/MoaC"/>
</dbReference>
<dbReference type="GO" id="GO:0061799">
    <property type="term" value="F:cyclic pyranopterin monophosphate synthase activity"/>
    <property type="evidence" value="ECO:0007669"/>
    <property type="project" value="UniProtKB-UniRule"/>
</dbReference>
<evidence type="ECO:0000259" key="4">
    <source>
        <dbReference type="Pfam" id="PF01967"/>
    </source>
</evidence>
<gene>
    <name evidence="3" type="primary">moaC</name>
    <name evidence="5" type="ORF">AC482_02150</name>
</gene>
<dbReference type="PANTHER" id="PTHR22960:SF0">
    <property type="entry name" value="MOLYBDENUM COFACTOR BIOSYNTHESIS PROTEIN 1"/>
    <property type="match status" value="1"/>
</dbReference>
<comment type="catalytic activity">
    <reaction evidence="3">
        <text>(8S)-3',8-cyclo-7,8-dihydroguanosine 5'-triphosphate = cyclic pyranopterin phosphate + diphosphate</text>
        <dbReference type="Rhea" id="RHEA:49580"/>
        <dbReference type="ChEBI" id="CHEBI:33019"/>
        <dbReference type="ChEBI" id="CHEBI:59648"/>
        <dbReference type="ChEBI" id="CHEBI:131766"/>
        <dbReference type="EC" id="4.6.1.17"/>
    </reaction>
</comment>
<comment type="caution">
    <text evidence="3">Lacks conserved residue(s) required for the propagation of feature annotation.</text>
</comment>
<dbReference type="AlphaFoldDB" id="A0A0M0BR66"/>
<comment type="caution">
    <text evidence="5">The sequence shown here is derived from an EMBL/GenBank/DDBJ whole genome shotgun (WGS) entry which is preliminary data.</text>
</comment>
<evidence type="ECO:0000256" key="3">
    <source>
        <dbReference type="HAMAP-Rule" id="MF_01224"/>
    </source>
</evidence>
<name>A0A0M0BR66_9ARCH</name>
<dbReference type="SUPFAM" id="SSF55040">
    <property type="entry name" value="Molybdenum cofactor biosynthesis protein C, MoaC"/>
    <property type="match status" value="1"/>
</dbReference>
<dbReference type="InterPro" id="IPR002820">
    <property type="entry name" value="Mopterin_CF_biosynth-C_dom"/>
</dbReference>
<dbReference type="EMBL" id="LFWZ01000014">
    <property type="protein sequence ID" value="KON31068.1"/>
    <property type="molecule type" value="Genomic_DNA"/>
</dbReference>
<dbReference type="EC" id="4.6.1.17" evidence="3"/>
<sequence>MVDISGKEVVPRAAEAVGTIELRAETVQAIREGRVEKGDPLSAAEVAGVMAAKRTPEIVPFCHPVPLTSVDVDFKLGDGSVEARCRVAAEYRTGVEMEALTGATAALLTIWDMVKYLEKDDNGQYPTTAITGVRVVEKRKG</sequence>
<evidence type="ECO:0000256" key="2">
    <source>
        <dbReference type="ARBA" id="ARBA00023150"/>
    </source>
</evidence>
<dbReference type="UniPathway" id="UPA00344"/>
<dbReference type="NCBIfam" id="TIGR00581">
    <property type="entry name" value="moaC"/>
    <property type="match status" value="1"/>
</dbReference>
<comment type="subunit">
    <text evidence="3">Homohexamer; trimer of dimers.</text>
</comment>
<evidence type="ECO:0000313" key="5">
    <source>
        <dbReference type="EMBL" id="KON31068.1"/>
    </source>
</evidence>
<comment type="function">
    <text evidence="3">Catalyzes the conversion of (8S)-3',8-cyclo-7,8-dihydroguanosine 5'-triphosphate to cyclic pyranopterin monophosphate (cPMP).</text>
</comment>
<dbReference type="Pfam" id="PF01967">
    <property type="entry name" value="MoaC"/>
    <property type="match status" value="1"/>
</dbReference>
<dbReference type="HAMAP" id="MF_01224_A">
    <property type="entry name" value="MoaC_A"/>
    <property type="match status" value="1"/>
</dbReference>